<reference evidence="1" key="1">
    <citation type="journal article" date="2014" name="Front. Microbiol.">
        <title>High frequency of phylogenetically diverse reductive dehalogenase-homologous genes in deep subseafloor sedimentary metagenomes.</title>
        <authorList>
            <person name="Kawai M."/>
            <person name="Futagami T."/>
            <person name="Toyoda A."/>
            <person name="Takaki Y."/>
            <person name="Nishi S."/>
            <person name="Hori S."/>
            <person name="Arai W."/>
            <person name="Tsubouchi T."/>
            <person name="Morono Y."/>
            <person name="Uchiyama I."/>
            <person name="Ito T."/>
            <person name="Fujiyama A."/>
            <person name="Inagaki F."/>
            <person name="Takami H."/>
        </authorList>
    </citation>
    <scope>NUCLEOTIDE SEQUENCE</scope>
    <source>
        <strain evidence="1">Expedition CK06-06</strain>
    </source>
</reference>
<dbReference type="AlphaFoldDB" id="X1ARS1"/>
<protein>
    <submittedName>
        <fullName evidence="1">Uncharacterized protein</fullName>
    </submittedName>
</protein>
<dbReference type="EMBL" id="BART01018414">
    <property type="protein sequence ID" value="GAG74988.1"/>
    <property type="molecule type" value="Genomic_DNA"/>
</dbReference>
<comment type="caution">
    <text evidence="1">The sequence shown here is derived from an EMBL/GenBank/DDBJ whole genome shotgun (WGS) entry which is preliminary data.</text>
</comment>
<feature type="non-terminal residue" evidence="1">
    <location>
        <position position="68"/>
    </location>
</feature>
<name>X1ARS1_9ZZZZ</name>
<accession>X1ARS1</accession>
<proteinExistence type="predicted"/>
<evidence type="ECO:0000313" key="1">
    <source>
        <dbReference type="EMBL" id="GAG74988.1"/>
    </source>
</evidence>
<sequence length="68" mass="7620">MGRSGKTQRSRDYWIGEVFFSEGHAWGVDEQLDTIWLGAEEDILLVIEGDKALPDTLSPKQGTTLIQL</sequence>
<gene>
    <name evidence="1" type="ORF">S01H4_34767</name>
</gene>
<organism evidence="1">
    <name type="scientific">marine sediment metagenome</name>
    <dbReference type="NCBI Taxonomy" id="412755"/>
    <lineage>
        <taxon>unclassified sequences</taxon>
        <taxon>metagenomes</taxon>
        <taxon>ecological metagenomes</taxon>
    </lineage>
</organism>